<name>A0A511FBN6_9CELL</name>
<dbReference type="PIRSF" id="PIRSF000530">
    <property type="entry name" value="Galactokinase"/>
    <property type="match status" value="1"/>
</dbReference>
<accession>A0A511FBN6</accession>
<dbReference type="InterPro" id="IPR019741">
    <property type="entry name" value="Galactokinase_CS"/>
</dbReference>
<dbReference type="PROSITE" id="PS00106">
    <property type="entry name" value="GALACTOKINASE"/>
    <property type="match status" value="1"/>
</dbReference>
<dbReference type="Pfam" id="PF10509">
    <property type="entry name" value="GalKase_gal_bdg"/>
    <property type="match status" value="1"/>
</dbReference>
<evidence type="ECO:0000256" key="5">
    <source>
        <dbReference type="ARBA" id="ARBA00022741"/>
    </source>
</evidence>
<evidence type="ECO:0000256" key="6">
    <source>
        <dbReference type="ARBA" id="ARBA00022777"/>
    </source>
</evidence>
<dbReference type="EMBL" id="JACHDN010000001">
    <property type="protein sequence ID" value="MBB5473848.1"/>
    <property type="molecule type" value="Genomic_DNA"/>
</dbReference>
<keyword evidence="8" id="KW-0460">Magnesium</keyword>
<sequence length="415" mass="42170">MTAPVWVGAWEPADGEARVRALFADRFGGEPDGTWSAPGRVNLIGEHTDYNGGLCLPFALPHRTYVAVRRTGGDTVRLVSAQESTGVREVVLSEVAPGTVDGWPAYVVGVAWALREAGHDVGGFEVAVDSCVPYGAGLSSSAALECAAAVAFDALFGLGLAGTGDAPDDAGRATLAAACIRAENEIAGASTGGMDQSVSLRGRAGHALLLDCRDGGVRHVPFDLAAHGLALLVIDTKAEHALVDGQYAARRAACEQAAALLGVPTLREIDADGLGDALATLAHGTGPVGDGSADAEVLVRRVRHVVTEIARVEEFVALLDADRVEEVGPAMDASHASLRDDYEVSCRELDLAVEAALEAGALGARMTGGGFGGSAIALVRADAVDTVAAAVAQAFAAADLHAPAFLVATASAPAA</sequence>
<reference evidence="15 17" key="1">
    <citation type="submission" date="2019-07" db="EMBL/GenBank/DDBJ databases">
        <title>Whole genome shotgun sequence of Cellulomonas hominis NBRC 16055.</title>
        <authorList>
            <person name="Hosoyama A."/>
            <person name="Uohara A."/>
            <person name="Ohji S."/>
            <person name="Ichikawa N."/>
        </authorList>
    </citation>
    <scope>NUCLEOTIDE SEQUENCE [LARGE SCALE GENOMIC DNA]</scope>
    <source>
        <strain evidence="15 17">NBRC 16055</strain>
    </source>
</reference>
<dbReference type="PROSITE" id="PS00627">
    <property type="entry name" value="GHMP_KINASES_ATP"/>
    <property type="match status" value="1"/>
</dbReference>
<dbReference type="Proteomes" id="UP000564629">
    <property type="component" value="Unassembled WGS sequence"/>
</dbReference>
<evidence type="ECO:0000313" key="15">
    <source>
        <dbReference type="EMBL" id="GEL46676.1"/>
    </source>
</evidence>
<dbReference type="InterPro" id="IPR006203">
    <property type="entry name" value="GHMP_knse_ATP-bd_CS"/>
</dbReference>
<dbReference type="InterPro" id="IPR020568">
    <property type="entry name" value="Ribosomal_Su5_D2-typ_SF"/>
</dbReference>
<evidence type="ECO:0000256" key="3">
    <source>
        <dbReference type="ARBA" id="ARBA00022679"/>
    </source>
</evidence>
<evidence type="ECO:0000313" key="16">
    <source>
        <dbReference type="EMBL" id="MBB5473848.1"/>
    </source>
</evidence>
<keyword evidence="9" id="KW-0299">Galactose metabolism</keyword>
<dbReference type="GO" id="GO:0046872">
    <property type="term" value="F:metal ion binding"/>
    <property type="evidence" value="ECO:0007669"/>
    <property type="project" value="UniProtKB-KW"/>
</dbReference>
<dbReference type="GO" id="GO:0006012">
    <property type="term" value="P:galactose metabolic process"/>
    <property type="evidence" value="ECO:0007669"/>
    <property type="project" value="UniProtKB-UniRule"/>
</dbReference>
<dbReference type="PANTHER" id="PTHR10457:SF7">
    <property type="entry name" value="GALACTOKINASE-RELATED"/>
    <property type="match status" value="1"/>
</dbReference>
<dbReference type="EC" id="2.7.1.6" evidence="11"/>
<feature type="domain" description="Galactokinase N-terminal" evidence="14">
    <location>
        <begin position="22"/>
        <end position="70"/>
    </location>
</feature>
<dbReference type="Gene3D" id="3.30.70.890">
    <property type="entry name" value="GHMP kinase, C-terminal domain"/>
    <property type="match status" value="1"/>
</dbReference>
<keyword evidence="2" id="KW-0963">Cytoplasm</keyword>
<evidence type="ECO:0000259" key="14">
    <source>
        <dbReference type="Pfam" id="PF10509"/>
    </source>
</evidence>
<dbReference type="PRINTS" id="PR00473">
    <property type="entry name" value="GALCTOKINASE"/>
</dbReference>
<dbReference type="GO" id="GO:0005524">
    <property type="term" value="F:ATP binding"/>
    <property type="evidence" value="ECO:0007669"/>
    <property type="project" value="UniProtKB-UniRule"/>
</dbReference>
<evidence type="ECO:0000256" key="8">
    <source>
        <dbReference type="ARBA" id="ARBA00022842"/>
    </source>
</evidence>
<evidence type="ECO:0000256" key="7">
    <source>
        <dbReference type="ARBA" id="ARBA00022840"/>
    </source>
</evidence>
<dbReference type="SUPFAM" id="SSF54211">
    <property type="entry name" value="Ribosomal protein S5 domain 2-like"/>
    <property type="match status" value="1"/>
</dbReference>
<dbReference type="Proteomes" id="UP000321723">
    <property type="component" value="Unassembled WGS sequence"/>
</dbReference>
<dbReference type="GO" id="GO:0004335">
    <property type="term" value="F:galactokinase activity"/>
    <property type="evidence" value="ECO:0007669"/>
    <property type="project" value="UniProtKB-UniRule"/>
</dbReference>
<dbReference type="InterPro" id="IPR013750">
    <property type="entry name" value="GHMP_kinase_C_dom"/>
</dbReference>
<dbReference type="InterPro" id="IPR036554">
    <property type="entry name" value="GHMP_kinase_C_sf"/>
</dbReference>
<evidence type="ECO:0000313" key="18">
    <source>
        <dbReference type="Proteomes" id="UP000564629"/>
    </source>
</evidence>
<keyword evidence="10" id="KW-0119">Carbohydrate metabolism</keyword>
<dbReference type="PRINTS" id="PR00959">
    <property type="entry name" value="MEVGALKINASE"/>
</dbReference>
<feature type="domain" description="GHMP kinase C-terminal" evidence="13">
    <location>
        <begin position="317"/>
        <end position="396"/>
    </location>
</feature>
<organism evidence="15 17">
    <name type="scientific">Cellulomonas hominis</name>
    <dbReference type="NCBI Taxonomy" id="156981"/>
    <lineage>
        <taxon>Bacteria</taxon>
        <taxon>Bacillati</taxon>
        <taxon>Actinomycetota</taxon>
        <taxon>Actinomycetes</taxon>
        <taxon>Micrococcales</taxon>
        <taxon>Cellulomonadaceae</taxon>
        <taxon>Cellulomonas</taxon>
    </lineage>
</organism>
<evidence type="ECO:0000256" key="1">
    <source>
        <dbReference type="ARBA" id="ARBA00006566"/>
    </source>
</evidence>
<evidence type="ECO:0000313" key="17">
    <source>
        <dbReference type="Proteomes" id="UP000321723"/>
    </source>
</evidence>
<keyword evidence="5" id="KW-0547">Nucleotide-binding</keyword>
<dbReference type="AlphaFoldDB" id="A0A511FBN6"/>
<dbReference type="InterPro" id="IPR006204">
    <property type="entry name" value="GHMP_kinase_N_dom"/>
</dbReference>
<evidence type="ECO:0000256" key="10">
    <source>
        <dbReference type="ARBA" id="ARBA00023277"/>
    </source>
</evidence>
<dbReference type="InterPro" id="IPR006206">
    <property type="entry name" value="Mevalonate/galactokinase"/>
</dbReference>
<proteinExistence type="inferred from homology"/>
<dbReference type="InterPro" id="IPR014721">
    <property type="entry name" value="Ribsml_uS5_D2-typ_fold_subgr"/>
</dbReference>
<gene>
    <name evidence="15" type="primary">galK</name>
    <name evidence="15" type="ORF">CHO01_17920</name>
    <name evidence="16" type="ORF">HNR08_002584</name>
</gene>
<keyword evidence="6 15" id="KW-0418">Kinase</keyword>
<dbReference type="PANTHER" id="PTHR10457">
    <property type="entry name" value="MEVALONATE KINASE/GALACTOKINASE"/>
    <property type="match status" value="1"/>
</dbReference>
<keyword evidence="3 16" id="KW-0808">Transferase</keyword>
<dbReference type="GO" id="GO:0005829">
    <property type="term" value="C:cytosol"/>
    <property type="evidence" value="ECO:0007669"/>
    <property type="project" value="TreeGrafter"/>
</dbReference>
<evidence type="ECO:0000256" key="11">
    <source>
        <dbReference type="NCBIfam" id="TIGR00131"/>
    </source>
</evidence>
<dbReference type="NCBIfam" id="TIGR00131">
    <property type="entry name" value="gal_kin"/>
    <property type="match status" value="1"/>
</dbReference>
<dbReference type="FunFam" id="3.30.230.10:FF:000017">
    <property type="entry name" value="Galactokinase"/>
    <property type="match status" value="1"/>
</dbReference>
<protein>
    <recommendedName>
        <fullName evidence="11">Galactokinase</fullName>
        <ecNumber evidence="11">2.7.1.6</ecNumber>
    </recommendedName>
</protein>
<dbReference type="InterPro" id="IPR019539">
    <property type="entry name" value="GalKase_N"/>
</dbReference>
<dbReference type="OrthoDB" id="250531at2"/>
<evidence type="ECO:0000256" key="9">
    <source>
        <dbReference type="ARBA" id="ARBA00023144"/>
    </source>
</evidence>
<keyword evidence="7" id="KW-0067">ATP-binding</keyword>
<evidence type="ECO:0000256" key="4">
    <source>
        <dbReference type="ARBA" id="ARBA00022723"/>
    </source>
</evidence>
<dbReference type="EMBL" id="BJVQ01000021">
    <property type="protein sequence ID" value="GEL46676.1"/>
    <property type="molecule type" value="Genomic_DNA"/>
</dbReference>
<evidence type="ECO:0000259" key="13">
    <source>
        <dbReference type="Pfam" id="PF08544"/>
    </source>
</evidence>
<evidence type="ECO:0000259" key="12">
    <source>
        <dbReference type="Pfam" id="PF00288"/>
    </source>
</evidence>
<keyword evidence="4" id="KW-0479">Metal-binding</keyword>
<evidence type="ECO:0000256" key="2">
    <source>
        <dbReference type="ARBA" id="ARBA00022490"/>
    </source>
</evidence>
<comment type="caution">
    <text evidence="15">The sequence shown here is derived from an EMBL/GenBank/DDBJ whole genome shotgun (WGS) entry which is preliminary data.</text>
</comment>
<dbReference type="FunFam" id="3.30.70.890:FF:000001">
    <property type="entry name" value="Galactokinase"/>
    <property type="match status" value="1"/>
</dbReference>
<dbReference type="InterPro" id="IPR000705">
    <property type="entry name" value="Galactokinase"/>
</dbReference>
<dbReference type="Pfam" id="PF08544">
    <property type="entry name" value="GHMP_kinases_C"/>
    <property type="match status" value="1"/>
</dbReference>
<dbReference type="RefSeq" id="WP_146836778.1">
    <property type="nucleotide sequence ID" value="NZ_BJVQ01000021.1"/>
</dbReference>
<reference evidence="16 18" key="2">
    <citation type="submission" date="2020-08" db="EMBL/GenBank/DDBJ databases">
        <title>Sequencing the genomes of 1000 actinobacteria strains.</title>
        <authorList>
            <person name="Klenk H.-P."/>
        </authorList>
    </citation>
    <scope>NUCLEOTIDE SEQUENCE [LARGE SCALE GENOMIC DNA]</scope>
    <source>
        <strain evidence="16 18">DSM 9581</strain>
    </source>
</reference>
<dbReference type="Gene3D" id="3.30.230.10">
    <property type="match status" value="1"/>
</dbReference>
<keyword evidence="17" id="KW-1185">Reference proteome</keyword>
<feature type="domain" description="GHMP kinase N-terminal" evidence="12">
    <location>
        <begin position="106"/>
        <end position="202"/>
    </location>
</feature>
<comment type="similarity">
    <text evidence="1">Belongs to the GHMP kinase family. GalK subfamily.</text>
</comment>
<dbReference type="SUPFAM" id="SSF55060">
    <property type="entry name" value="GHMP Kinase, C-terminal domain"/>
    <property type="match status" value="1"/>
</dbReference>
<dbReference type="Pfam" id="PF00288">
    <property type="entry name" value="GHMP_kinases_N"/>
    <property type="match status" value="1"/>
</dbReference>